<dbReference type="AlphaFoldDB" id="A0A125QRH6"/>
<comment type="similarity">
    <text evidence="2">Belongs to the 2H phosphoesterase superfamily. YjcG family.</text>
</comment>
<dbReference type="EC" id="3.1.-.-" evidence="2"/>
<dbReference type="SUPFAM" id="SSF55144">
    <property type="entry name" value="LigT-like"/>
    <property type="match status" value="1"/>
</dbReference>
<keyword evidence="4" id="KW-1185">Reference proteome</keyword>
<reference evidence="3 4" key="1">
    <citation type="submission" date="2015-11" db="EMBL/GenBank/DDBJ databases">
        <title>Genome Sequence of Bacillus simplex strain VanAntwerpen2.</title>
        <authorList>
            <person name="Couger M.B."/>
        </authorList>
    </citation>
    <scope>NUCLEOTIDE SEQUENCE [LARGE SCALE GENOMIC DNA]</scope>
    <source>
        <strain evidence="3 4">VanAntwerpen02</strain>
    </source>
</reference>
<dbReference type="NCBIfam" id="NF010223">
    <property type="entry name" value="PRK13679.1"/>
    <property type="match status" value="1"/>
</dbReference>
<name>A0A125QRH6_9BACI</name>
<dbReference type="HAMAP" id="MF_01444">
    <property type="entry name" value="2H_phosphoesterase_YjcG"/>
    <property type="match status" value="1"/>
</dbReference>
<dbReference type="Pfam" id="PF13563">
    <property type="entry name" value="2_5_RNA_ligase2"/>
    <property type="match status" value="1"/>
</dbReference>
<sequence length="171" mass="19680">MKYGVAIFPTKKLQDLANSYRKRYDTKYAFIPPHLTLKPTFEATDMEISAIADQIKDIAQKCRPFTMNVTKAKSFQPVSNTIYFKVELSEGLQELHEALNDESFIKSENEYAFVPHITIAQDLSDNEHSDVLGQLSMLDVSHEEEVKRIHLLYQLEDGAWTVYETFRLGAE</sequence>
<feature type="short sequence motif" description="HXTX 2" evidence="2">
    <location>
        <begin position="116"/>
        <end position="119"/>
    </location>
</feature>
<feature type="active site" description="Proton acceptor" evidence="2">
    <location>
        <position position="116"/>
    </location>
</feature>
<protein>
    <recommendedName>
        <fullName evidence="2">Putative phosphoesterase AS888_07340</fullName>
        <ecNumber evidence="2">3.1.-.-</ecNumber>
    </recommendedName>
</protein>
<proteinExistence type="inferred from homology"/>
<dbReference type="PANTHER" id="PTHR40037:SF1">
    <property type="entry name" value="PHOSPHOESTERASE SAOUHSC_00951-RELATED"/>
    <property type="match status" value="1"/>
</dbReference>
<dbReference type="InterPro" id="IPR009097">
    <property type="entry name" value="Cyclic_Pdiesterase"/>
</dbReference>
<dbReference type="Proteomes" id="UP000064189">
    <property type="component" value="Unassembled WGS sequence"/>
</dbReference>
<keyword evidence="1 2" id="KW-0378">Hydrolase</keyword>
<evidence type="ECO:0000313" key="3">
    <source>
        <dbReference type="EMBL" id="KWW16211.1"/>
    </source>
</evidence>
<feature type="active site" description="Proton donor" evidence="2">
    <location>
        <position position="34"/>
    </location>
</feature>
<evidence type="ECO:0000256" key="1">
    <source>
        <dbReference type="ARBA" id="ARBA00022801"/>
    </source>
</evidence>
<dbReference type="PANTHER" id="PTHR40037">
    <property type="entry name" value="PHOSPHOESTERASE YJCG-RELATED"/>
    <property type="match status" value="1"/>
</dbReference>
<organism evidence="3 4">
    <name type="scientific">Peribacillus simplex</name>
    <dbReference type="NCBI Taxonomy" id="1478"/>
    <lineage>
        <taxon>Bacteria</taxon>
        <taxon>Bacillati</taxon>
        <taxon>Bacillota</taxon>
        <taxon>Bacilli</taxon>
        <taxon>Bacillales</taxon>
        <taxon>Bacillaceae</taxon>
        <taxon>Peribacillus</taxon>
    </lineage>
</organism>
<dbReference type="EMBL" id="LNNH01000035">
    <property type="protein sequence ID" value="KWW16211.1"/>
    <property type="molecule type" value="Genomic_DNA"/>
</dbReference>
<feature type="short sequence motif" description="HXTX 1" evidence="2">
    <location>
        <begin position="34"/>
        <end position="37"/>
    </location>
</feature>
<comment type="caution">
    <text evidence="3">The sequence shown here is derived from an EMBL/GenBank/DDBJ whole genome shotgun (WGS) entry which is preliminary data.</text>
</comment>
<dbReference type="Gene3D" id="3.90.1140.10">
    <property type="entry name" value="Cyclic phosphodiesterase"/>
    <property type="match status" value="1"/>
</dbReference>
<evidence type="ECO:0000313" key="4">
    <source>
        <dbReference type="Proteomes" id="UP000064189"/>
    </source>
</evidence>
<dbReference type="RefSeq" id="WP_061143416.1">
    <property type="nucleotide sequence ID" value="NZ_LNNH01000035.1"/>
</dbReference>
<dbReference type="InterPro" id="IPR050580">
    <property type="entry name" value="2H_phosphoesterase_YjcG-like"/>
</dbReference>
<evidence type="ECO:0000256" key="2">
    <source>
        <dbReference type="HAMAP-Rule" id="MF_01444"/>
    </source>
</evidence>
<dbReference type="InterPro" id="IPR022932">
    <property type="entry name" value="YjcG"/>
</dbReference>
<accession>A0A125QRH6</accession>
<gene>
    <name evidence="3" type="ORF">AS888_07340</name>
</gene>
<dbReference type="GO" id="GO:0016788">
    <property type="term" value="F:hydrolase activity, acting on ester bonds"/>
    <property type="evidence" value="ECO:0007669"/>
    <property type="project" value="UniProtKB-UniRule"/>
</dbReference>